<dbReference type="PANTHER" id="PTHR11908:SF132">
    <property type="entry name" value="ALDEHYDE OXIDASE 1-RELATED"/>
    <property type="match status" value="1"/>
</dbReference>
<evidence type="ECO:0000256" key="2">
    <source>
        <dbReference type="ARBA" id="ARBA00022723"/>
    </source>
</evidence>
<evidence type="ECO:0000313" key="8">
    <source>
        <dbReference type="Proteomes" id="UP000199074"/>
    </source>
</evidence>
<protein>
    <submittedName>
        <fullName evidence="7">Xanthine dehydrogenase large subunit</fullName>
    </submittedName>
</protein>
<dbReference type="SMART" id="SM01008">
    <property type="entry name" value="Ald_Xan_dh_C"/>
    <property type="match status" value="1"/>
</dbReference>
<dbReference type="GO" id="GO:0005506">
    <property type="term" value="F:iron ion binding"/>
    <property type="evidence" value="ECO:0007669"/>
    <property type="project" value="InterPro"/>
</dbReference>
<proteinExistence type="predicted"/>
<dbReference type="Pfam" id="PF01315">
    <property type="entry name" value="Ald_Xan_dh_C"/>
    <property type="match status" value="1"/>
</dbReference>
<dbReference type="InterPro" id="IPR036856">
    <property type="entry name" value="Ald_Oxase/Xan_DH_a/b_sf"/>
</dbReference>
<keyword evidence="1" id="KW-0500">Molybdenum</keyword>
<gene>
    <name evidence="7" type="ORF">SAMN05216456_3588</name>
</gene>
<sequence>MDDLLRTGLAALDQVVPHESAHKHVAGTAEYIDDIIEPQNTLHAYLGLSSEANALIRSVNLDRVKTAPGVVGVLTAADIVGINDISPAGTNDDTLFCDGRANYHGQPIFAVVATSREAARRAARLAVVDYAPEAPHLTVAEAIAGGGATVGAGLTVRRGDIDAALAAAGQVIEGRISIGGQEHFYLEGQVSLALPGEDGEVLVYSATQHPGDVQEVVARILGLESNGVRVHVRRMGGAFGGKETQGTLFGAVAALAARKFRRAVKCRPDRDDDMVITGKRHEFEIDYAVGFDDAGVIEGVRMGLHARCGHSLDLSRGVADRAVMHADNAYFYPSAHVQSTLHRTHTVSNTAFRGYGGPQAIIAAERVIEEIAYALGEDPLEIAKRNFYDDEKRNTTHFGQPVTDNIMARIVAELEASSAYQERRAEIIEANQKSEFIKRGIALSPIKYGIGYSKKSMNQGAALLVIYRDGSMHINHGGTEMGQGLNTKVAQLVAAEFGLPLKRVRATAAATDKVPNASPTSGSTGTDLNGAAAVDAARRIKRDLVTFAADAWKVHEDEVGFENETVRIGSHIVSWHSFTEAAYAARVPLSATGFHKVPHIHWDRNAGQGSPYGYFTYGASCSEVAVDTLTGEYVVLRTDILQDVGRSVNRDIDLGQIEGGFIQGMGWLTTEELWWDKAGRLRTHAPSTYKIPLASDRPRIFNVDIAEWSINKAPTVNRSKAVGEPPIMLANSVFGAIGMAVASVADYRFAPRLDTPATPERVLMAMQRLKEKAGAG</sequence>
<dbReference type="RefSeq" id="WP_092427015.1">
    <property type="nucleotide sequence ID" value="NZ_FPCK01000004.1"/>
</dbReference>
<accession>A0A1I7NVN4</accession>
<name>A0A1I7NVN4_9HYPH</name>
<dbReference type="SUPFAM" id="SSF56003">
    <property type="entry name" value="Molybdenum cofactor-binding domain"/>
    <property type="match status" value="1"/>
</dbReference>
<reference evidence="7 8" key="1">
    <citation type="submission" date="2016-10" db="EMBL/GenBank/DDBJ databases">
        <authorList>
            <person name="de Groot N.N."/>
        </authorList>
    </citation>
    <scope>NUCLEOTIDE SEQUENCE [LARGE SCALE GENOMIC DNA]</scope>
    <source>
        <strain evidence="7 8">IPL20</strain>
    </source>
</reference>
<organism evidence="7 8">
    <name type="scientific">Devosia crocina</name>
    <dbReference type="NCBI Taxonomy" id="429728"/>
    <lineage>
        <taxon>Bacteria</taxon>
        <taxon>Pseudomonadati</taxon>
        <taxon>Pseudomonadota</taxon>
        <taxon>Alphaproteobacteria</taxon>
        <taxon>Hyphomicrobiales</taxon>
        <taxon>Devosiaceae</taxon>
        <taxon>Devosia</taxon>
    </lineage>
</organism>
<keyword evidence="8" id="KW-1185">Reference proteome</keyword>
<dbReference type="InterPro" id="IPR037165">
    <property type="entry name" value="AldOxase/xan_DH_Mopterin-bd_sf"/>
</dbReference>
<evidence type="ECO:0000256" key="5">
    <source>
        <dbReference type="ARBA" id="ARBA00053029"/>
    </source>
</evidence>
<dbReference type="PROSITE" id="PS00559">
    <property type="entry name" value="MOLYBDOPTERIN_EUK"/>
    <property type="match status" value="1"/>
</dbReference>
<dbReference type="AlphaFoldDB" id="A0A1I7NVN4"/>
<dbReference type="FunFam" id="3.30.365.10:FF:000001">
    <property type="entry name" value="Xanthine dehydrogenase oxidase"/>
    <property type="match status" value="1"/>
</dbReference>
<dbReference type="InterPro" id="IPR008274">
    <property type="entry name" value="AldOxase/xan_DH_MoCoBD1"/>
</dbReference>
<dbReference type="Pfam" id="PF02738">
    <property type="entry name" value="MoCoBD_1"/>
    <property type="match status" value="1"/>
</dbReference>
<dbReference type="InterPro" id="IPR014309">
    <property type="entry name" value="Xanthine_DH_Mopterin-bd_su"/>
</dbReference>
<dbReference type="EMBL" id="FPCK01000004">
    <property type="protein sequence ID" value="SFV38735.1"/>
    <property type="molecule type" value="Genomic_DNA"/>
</dbReference>
<evidence type="ECO:0000256" key="1">
    <source>
        <dbReference type="ARBA" id="ARBA00022505"/>
    </source>
</evidence>
<dbReference type="Gene3D" id="3.90.1170.50">
    <property type="entry name" value="Aldehyde oxidase/xanthine dehydrogenase, a/b hammerhead"/>
    <property type="match status" value="1"/>
</dbReference>
<dbReference type="InterPro" id="IPR046867">
    <property type="entry name" value="AldOxase/xan_DH_MoCoBD2"/>
</dbReference>
<dbReference type="SUPFAM" id="SSF54665">
    <property type="entry name" value="CO dehydrogenase molybdoprotein N-domain-like"/>
    <property type="match status" value="1"/>
</dbReference>
<dbReference type="InterPro" id="IPR000674">
    <property type="entry name" value="Ald_Oxase/Xan_DH_a/b"/>
</dbReference>
<dbReference type="PANTHER" id="PTHR11908">
    <property type="entry name" value="XANTHINE DEHYDROGENASE"/>
    <property type="match status" value="1"/>
</dbReference>
<evidence type="ECO:0000256" key="4">
    <source>
        <dbReference type="ARBA" id="ARBA00023004"/>
    </source>
</evidence>
<dbReference type="GO" id="GO:0016491">
    <property type="term" value="F:oxidoreductase activity"/>
    <property type="evidence" value="ECO:0007669"/>
    <property type="project" value="UniProtKB-KW"/>
</dbReference>
<evidence type="ECO:0000256" key="3">
    <source>
        <dbReference type="ARBA" id="ARBA00023002"/>
    </source>
</evidence>
<keyword evidence="4" id="KW-0408">Iron</keyword>
<dbReference type="GO" id="GO:0030151">
    <property type="term" value="F:molybdenum ion binding"/>
    <property type="evidence" value="ECO:0007669"/>
    <property type="project" value="InterPro"/>
</dbReference>
<dbReference type="InterPro" id="IPR016208">
    <property type="entry name" value="Ald_Oxase/xanthine_DH-like"/>
</dbReference>
<dbReference type="OrthoDB" id="9763985at2"/>
<keyword evidence="3" id="KW-0560">Oxidoreductase</keyword>
<dbReference type="STRING" id="429728.SAMN05216456_3588"/>
<dbReference type="Pfam" id="PF20256">
    <property type="entry name" value="MoCoBD_2"/>
    <property type="match status" value="1"/>
</dbReference>
<dbReference type="Proteomes" id="UP000199074">
    <property type="component" value="Unassembled WGS sequence"/>
</dbReference>
<evidence type="ECO:0000313" key="7">
    <source>
        <dbReference type="EMBL" id="SFV38735.1"/>
    </source>
</evidence>
<dbReference type="Gene3D" id="3.30.365.10">
    <property type="entry name" value="Aldehyde oxidase/xanthine dehydrogenase, molybdopterin binding domain"/>
    <property type="match status" value="4"/>
</dbReference>
<dbReference type="InterPro" id="IPR022407">
    <property type="entry name" value="OxRdtase_Mopterin_BS"/>
</dbReference>
<comment type="cofactor">
    <cofactor evidence="5">
        <name>Mo-molybdopterin cytosine dinucleotide</name>
        <dbReference type="ChEBI" id="CHEBI:71308"/>
    </cofactor>
</comment>
<dbReference type="GO" id="GO:0043546">
    <property type="term" value="F:molybdopterin cofactor binding"/>
    <property type="evidence" value="ECO:0007669"/>
    <property type="project" value="InterPro"/>
</dbReference>
<evidence type="ECO:0000259" key="6">
    <source>
        <dbReference type="SMART" id="SM01008"/>
    </source>
</evidence>
<feature type="domain" description="Aldehyde oxidase/xanthine dehydrogenase a/b hammerhead" evidence="6">
    <location>
        <begin position="26"/>
        <end position="134"/>
    </location>
</feature>
<keyword evidence="2" id="KW-0479">Metal-binding</keyword>
<dbReference type="NCBIfam" id="TIGR02965">
    <property type="entry name" value="xanthine_xdhB"/>
    <property type="match status" value="1"/>
</dbReference>